<evidence type="ECO:0000313" key="1">
    <source>
        <dbReference type="EMBL" id="JAH35751.1"/>
    </source>
</evidence>
<accession>A0A0E9S3B7</accession>
<proteinExistence type="predicted"/>
<organism evidence="1">
    <name type="scientific">Anguilla anguilla</name>
    <name type="common">European freshwater eel</name>
    <name type="synonym">Muraena anguilla</name>
    <dbReference type="NCBI Taxonomy" id="7936"/>
    <lineage>
        <taxon>Eukaryota</taxon>
        <taxon>Metazoa</taxon>
        <taxon>Chordata</taxon>
        <taxon>Craniata</taxon>
        <taxon>Vertebrata</taxon>
        <taxon>Euteleostomi</taxon>
        <taxon>Actinopterygii</taxon>
        <taxon>Neopterygii</taxon>
        <taxon>Teleostei</taxon>
        <taxon>Anguilliformes</taxon>
        <taxon>Anguillidae</taxon>
        <taxon>Anguilla</taxon>
    </lineage>
</organism>
<sequence length="50" mass="6082">MFTYHYSEVTIYVTNLYNFHKNYLLQFLEIRSDVGEYTLPKGNKAIQYVR</sequence>
<reference evidence="1" key="2">
    <citation type="journal article" date="2015" name="Fish Shellfish Immunol.">
        <title>Early steps in the European eel (Anguilla anguilla)-Vibrio vulnificus interaction in the gills: Role of the RtxA13 toxin.</title>
        <authorList>
            <person name="Callol A."/>
            <person name="Pajuelo D."/>
            <person name="Ebbesson L."/>
            <person name="Teles M."/>
            <person name="MacKenzie S."/>
            <person name="Amaro C."/>
        </authorList>
    </citation>
    <scope>NUCLEOTIDE SEQUENCE</scope>
</reference>
<reference evidence="1" key="1">
    <citation type="submission" date="2014-11" db="EMBL/GenBank/DDBJ databases">
        <authorList>
            <person name="Amaro Gonzalez C."/>
        </authorList>
    </citation>
    <scope>NUCLEOTIDE SEQUENCE</scope>
</reference>
<dbReference type="AlphaFoldDB" id="A0A0E9S3B7"/>
<protein>
    <submittedName>
        <fullName evidence="1">Uncharacterized protein</fullName>
    </submittedName>
</protein>
<dbReference type="EMBL" id="GBXM01072826">
    <property type="protein sequence ID" value="JAH35751.1"/>
    <property type="molecule type" value="Transcribed_RNA"/>
</dbReference>
<name>A0A0E9S3B7_ANGAN</name>